<evidence type="ECO:0000259" key="1">
    <source>
        <dbReference type="Pfam" id="PF13460"/>
    </source>
</evidence>
<name>A0A1M5H7V1_STRHI</name>
<feature type="domain" description="NAD(P)-binding" evidence="1">
    <location>
        <begin position="7"/>
        <end position="176"/>
    </location>
</feature>
<dbReference type="Pfam" id="PF13460">
    <property type="entry name" value="NAD_binding_10"/>
    <property type="match status" value="1"/>
</dbReference>
<organism evidence="2 3">
    <name type="scientific">Streptoalloteichus hindustanus</name>
    <dbReference type="NCBI Taxonomy" id="2017"/>
    <lineage>
        <taxon>Bacteria</taxon>
        <taxon>Bacillati</taxon>
        <taxon>Actinomycetota</taxon>
        <taxon>Actinomycetes</taxon>
        <taxon>Pseudonocardiales</taxon>
        <taxon>Pseudonocardiaceae</taxon>
        <taxon>Streptoalloteichus</taxon>
    </lineage>
</organism>
<reference evidence="2 3" key="1">
    <citation type="submission" date="2016-11" db="EMBL/GenBank/DDBJ databases">
        <authorList>
            <person name="Jaros S."/>
            <person name="Januszkiewicz K."/>
            <person name="Wedrychowicz H."/>
        </authorList>
    </citation>
    <scope>NUCLEOTIDE SEQUENCE [LARGE SCALE GENOMIC DNA]</scope>
    <source>
        <strain evidence="2 3">DSM 44523</strain>
    </source>
</reference>
<dbReference type="PANTHER" id="PTHR43162">
    <property type="match status" value="1"/>
</dbReference>
<evidence type="ECO:0000313" key="3">
    <source>
        <dbReference type="Proteomes" id="UP000184501"/>
    </source>
</evidence>
<accession>A0A1M5H7V1</accession>
<dbReference type="InterPro" id="IPR051604">
    <property type="entry name" value="Ergot_Alk_Oxidoreductase"/>
</dbReference>
<dbReference type="AlphaFoldDB" id="A0A1M5H7V1"/>
<sequence>MTILVTGATGNVGRHVVNQLVAAGEAVRALTRRPERTGLPAGVEVVAGDLRRPETVSPAVAGVDRMYLFPVPETAGEVVELAVQAGVRRIVVLSSSSTVDRRSTNWAAGEEHLAVERAVEAADVEWTFVRPGAFAANTLEWAPAIRAEGVVRAPHGAGRQAMVHEADIAEVATTALLRDGHAGAKYLLTGPEAISRVDQARAIGAAIGRSVRFEEISPERYRELVGVYLGDEVVDMLLGYWADAERTPDPVLPTVEEVLGRPARTFARWAEDNAASFA</sequence>
<dbReference type="Proteomes" id="UP000184501">
    <property type="component" value="Unassembled WGS sequence"/>
</dbReference>
<dbReference type="PANTHER" id="PTHR43162:SF1">
    <property type="entry name" value="PRESTALK A DIFFERENTIATION PROTEIN A"/>
    <property type="match status" value="1"/>
</dbReference>
<dbReference type="Gene3D" id="3.90.25.10">
    <property type="entry name" value="UDP-galactose 4-epimerase, domain 1"/>
    <property type="match status" value="1"/>
</dbReference>
<evidence type="ECO:0000313" key="2">
    <source>
        <dbReference type="EMBL" id="SHG11988.1"/>
    </source>
</evidence>
<dbReference type="InterPro" id="IPR036291">
    <property type="entry name" value="NAD(P)-bd_dom_sf"/>
</dbReference>
<gene>
    <name evidence="2" type="ORF">SAMN05444320_106436</name>
</gene>
<protein>
    <submittedName>
        <fullName evidence="2">Uncharacterized conserved protein YbjT, contains NAD(P)-binding and DUF2867 domains</fullName>
    </submittedName>
</protein>
<dbReference type="OrthoDB" id="3207931at2"/>
<dbReference type="EMBL" id="FQVN01000006">
    <property type="protein sequence ID" value="SHG11988.1"/>
    <property type="molecule type" value="Genomic_DNA"/>
</dbReference>
<dbReference type="STRING" id="2017.SAMN05444320_106436"/>
<dbReference type="RefSeq" id="WP_073485769.1">
    <property type="nucleotide sequence ID" value="NZ_FQVN01000006.1"/>
</dbReference>
<proteinExistence type="predicted"/>
<dbReference type="Gene3D" id="3.40.50.720">
    <property type="entry name" value="NAD(P)-binding Rossmann-like Domain"/>
    <property type="match status" value="1"/>
</dbReference>
<keyword evidence="3" id="KW-1185">Reference proteome</keyword>
<dbReference type="SUPFAM" id="SSF51735">
    <property type="entry name" value="NAD(P)-binding Rossmann-fold domains"/>
    <property type="match status" value="1"/>
</dbReference>
<dbReference type="InterPro" id="IPR016040">
    <property type="entry name" value="NAD(P)-bd_dom"/>
</dbReference>